<dbReference type="GO" id="GO:0004518">
    <property type="term" value="F:nuclease activity"/>
    <property type="evidence" value="ECO:0007669"/>
    <property type="project" value="UniProtKB-KW"/>
</dbReference>
<keyword evidence="6" id="KW-0963">Cytoplasm</keyword>
<dbReference type="InterPro" id="IPR026103">
    <property type="entry name" value="HARBI1_animal"/>
</dbReference>
<comment type="similarity">
    <text evidence="4">Belongs to the HARBI1 family.</text>
</comment>
<dbReference type="GO" id="GO:0005634">
    <property type="term" value="C:nucleus"/>
    <property type="evidence" value="ECO:0007669"/>
    <property type="project" value="UniProtKB-SubCell"/>
</dbReference>
<evidence type="ECO:0000256" key="13">
    <source>
        <dbReference type="SAM" id="MobiDB-lite"/>
    </source>
</evidence>
<feature type="domain" description="DDE Tnp4" evidence="14">
    <location>
        <begin position="307"/>
        <end position="470"/>
    </location>
</feature>
<evidence type="ECO:0000256" key="9">
    <source>
        <dbReference type="ARBA" id="ARBA00022801"/>
    </source>
</evidence>
<dbReference type="Pfam" id="PF13359">
    <property type="entry name" value="DDE_Tnp_4"/>
    <property type="match status" value="1"/>
</dbReference>
<dbReference type="GO" id="GO:0046872">
    <property type="term" value="F:metal ion binding"/>
    <property type="evidence" value="ECO:0007669"/>
    <property type="project" value="UniProtKB-KW"/>
</dbReference>
<dbReference type="GO" id="GO:0016787">
    <property type="term" value="F:hydrolase activity"/>
    <property type="evidence" value="ECO:0007669"/>
    <property type="project" value="UniProtKB-KW"/>
</dbReference>
<keyword evidence="16" id="KW-1185">Reference proteome</keyword>
<evidence type="ECO:0000313" key="16">
    <source>
        <dbReference type="Proteomes" id="UP001460270"/>
    </source>
</evidence>
<dbReference type="AlphaFoldDB" id="A0AAW0MF58"/>
<comment type="function">
    <text evidence="12">Transposase-derived protein that may have nuclease activity. Does not have transposase activity.</text>
</comment>
<evidence type="ECO:0000256" key="8">
    <source>
        <dbReference type="ARBA" id="ARBA00022723"/>
    </source>
</evidence>
<keyword evidence="9" id="KW-0378">Hydrolase</keyword>
<gene>
    <name evidence="15" type="ORF">WMY93_031857</name>
</gene>
<sequence length="524" mass="59490">MDAKFKDEIKNTCLLAFTETWLSDLDHDPELTLRGFGSPVLLDRDRVITGKSRGGGQLFYTLVYIHPRADASAACQLIADVTHRLDTINPGAPKFIERFHVTSSNRKSAMLAICGRCHNTSMVKTQTLKHVNVRRATKKERVGICYFTSNNPASPRRHATRERRRRRFWVRPGRTASWWENFEMQIVLPDEWRENFRMSRSSLLSLSELLRPHIEGQSTIMRAPVDVVKKVACTLYYLADEGRLRKTANAFGLSRQVVSKIVRQVCKAITVHLGPHYIKLPTTENDVHSLVEAFEKTHGLPQCLGAVDGTHVDIKQPSVNSTDYMDRKGRYSLNIQATCDFKYCFMDVVVKWPGSVHDARIFANSSINSHLKNEKIPPCPRQIVDNEAPISVYILGDPAYPLLPYLMKEYANGGSNAQEQYFGLSLCRARMVIECAFGRLKARFGALKRAMDINLHDLPFVIYACFVLHNICELNKDSIDDNSVSEAIQHDRENQPASQPPTRGDSLTTEGKRVRRVLTQYLDP</sequence>
<comment type="cofactor">
    <cofactor evidence="1">
        <name>a divalent metal cation</name>
        <dbReference type="ChEBI" id="CHEBI:60240"/>
    </cofactor>
</comment>
<reference evidence="16" key="1">
    <citation type="submission" date="2024-04" db="EMBL/GenBank/DDBJ databases">
        <title>Salinicola lusitanus LLJ914,a marine bacterium isolated from the Okinawa Trough.</title>
        <authorList>
            <person name="Li J."/>
        </authorList>
    </citation>
    <scope>NUCLEOTIDE SEQUENCE [LARGE SCALE GENOMIC DNA]</scope>
</reference>
<dbReference type="PANTHER" id="PTHR22930:SF85">
    <property type="entry name" value="GH03217P-RELATED"/>
    <property type="match status" value="1"/>
</dbReference>
<feature type="region of interest" description="Disordered" evidence="13">
    <location>
        <begin position="490"/>
        <end position="512"/>
    </location>
</feature>
<evidence type="ECO:0000256" key="11">
    <source>
        <dbReference type="ARBA" id="ARBA00030126"/>
    </source>
</evidence>
<dbReference type="InterPro" id="IPR045249">
    <property type="entry name" value="HARBI1-like"/>
</dbReference>
<dbReference type="Proteomes" id="UP001460270">
    <property type="component" value="Unassembled WGS sequence"/>
</dbReference>
<evidence type="ECO:0000256" key="5">
    <source>
        <dbReference type="ARBA" id="ARBA00015519"/>
    </source>
</evidence>
<evidence type="ECO:0000256" key="10">
    <source>
        <dbReference type="ARBA" id="ARBA00023242"/>
    </source>
</evidence>
<evidence type="ECO:0000259" key="14">
    <source>
        <dbReference type="Pfam" id="PF13359"/>
    </source>
</evidence>
<evidence type="ECO:0000256" key="4">
    <source>
        <dbReference type="ARBA" id="ARBA00006958"/>
    </source>
</evidence>
<dbReference type="InterPro" id="IPR027806">
    <property type="entry name" value="HARBI1_dom"/>
</dbReference>
<keyword evidence="10" id="KW-0539">Nucleus</keyword>
<evidence type="ECO:0000256" key="7">
    <source>
        <dbReference type="ARBA" id="ARBA00022722"/>
    </source>
</evidence>
<keyword evidence="8" id="KW-0479">Metal-binding</keyword>
<comment type="caution">
    <text evidence="15">The sequence shown here is derived from an EMBL/GenBank/DDBJ whole genome shotgun (WGS) entry which is preliminary data.</text>
</comment>
<protein>
    <recommendedName>
        <fullName evidence="5">Putative nuclease HARBI1</fullName>
    </recommendedName>
    <alternativeName>
        <fullName evidence="11">Harbinger transposase-derived nuclease</fullName>
    </alternativeName>
</protein>
<evidence type="ECO:0000256" key="3">
    <source>
        <dbReference type="ARBA" id="ARBA00004496"/>
    </source>
</evidence>
<proteinExistence type="inferred from homology"/>
<evidence type="ECO:0000256" key="6">
    <source>
        <dbReference type="ARBA" id="ARBA00022490"/>
    </source>
</evidence>
<evidence type="ECO:0000313" key="15">
    <source>
        <dbReference type="EMBL" id="KAK7877437.1"/>
    </source>
</evidence>
<feature type="compositionally biased region" description="Polar residues" evidence="13">
    <location>
        <begin position="495"/>
        <end position="509"/>
    </location>
</feature>
<name>A0AAW0MF58_9GOBI</name>
<dbReference type="PANTHER" id="PTHR22930">
    <property type="match status" value="1"/>
</dbReference>
<organism evidence="15 16">
    <name type="scientific">Mugilogobius chulae</name>
    <name type="common">yellowstripe goby</name>
    <dbReference type="NCBI Taxonomy" id="88201"/>
    <lineage>
        <taxon>Eukaryota</taxon>
        <taxon>Metazoa</taxon>
        <taxon>Chordata</taxon>
        <taxon>Craniata</taxon>
        <taxon>Vertebrata</taxon>
        <taxon>Euteleostomi</taxon>
        <taxon>Actinopterygii</taxon>
        <taxon>Neopterygii</taxon>
        <taxon>Teleostei</taxon>
        <taxon>Neoteleostei</taxon>
        <taxon>Acanthomorphata</taxon>
        <taxon>Gobiaria</taxon>
        <taxon>Gobiiformes</taxon>
        <taxon>Gobioidei</taxon>
        <taxon>Gobiidae</taxon>
        <taxon>Gobionellinae</taxon>
        <taxon>Mugilogobius</taxon>
    </lineage>
</organism>
<dbReference type="GO" id="GO:0005737">
    <property type="term" value="C:cytoplasm"/>
    <property type="evidence" value="ECO:0007669"/>
    <property type="project" value="UniProtKB-SubCell"/>
</dbReference>
<dbReference type="PRINTS" id="PR02086">
    <property type="entry name" value="PUTNUCHARBI1"/>
</dbReference>
<comment type="subcellular location">
    <subcellularLocation>
        <location evidence="3">Cytoplasm</location>
    </subcellularLocation>
    <subcellularLocation>
        <location evidence="2">Nucleus</location>
    </subcellularLocation>
</comment>
<evidence type="ECO:0000256" key="1">
    <source>
        <dbReference type="ARBA" id="ARBA00001968"/>
    </source>
</evidence>
<evidence type="ECO:0000256" key="12">
    <source>
        <dbReference type="ARBA" id="ARBA00045850"/>
    </source>
</evidence>
<evidence type="ECO:0000256" key="2">
    <source>
        <dbReference type="ARBA" id="ARBA00004123"/>
    </source>
</evidence>
<accession>A0AAW0MF58</accession>
<dbReference type="EMBL" id="JBBPFD010000691">
    <property type="protein sequence ID" value="KAK7877437.1"/>
    <property type="molecule type" value="Genomic_DNA"/>
</dbReference>
<keyword evidence="7" id="KW-0540">Nuclease</keyword>